<evidence type="ECO:0000256" key="9">
    <source>
        <dbReference type="ARBA" id="ARBA00049893"/>
    </source>
</evidence>
<comment type="catalytic activity">
    <reaction evidence="8">
        <text>adenosine + phosphate = alpha-D-ribose 1-phosphate + adenine</text>
        <dbReference type="Rhea" id="RHEA:27642"/>
        <dbReference type="ChEBI" id="CHEBI:16335"/>
        <dbReference type="ChEBI" id="CHEBI:16708"/>
        <dbReference type="ChEBI" id="CHEBI:43474"/>
        <dbReference type="ChEBI" id="CHEBI:57720"/>
        <dbReference type="EC" id="2.4.2.1"/>
    </reaction>
    <physiologicalReaction direction="left-to-right" evidence="8">
        <dbReference type="Rhea" id="RHEA:27643"/>
    </physiologicalReaction>
</comment>
<dbReference type="Proteomes" id="UP001143330">
    <property type="component" value="Unassembled WGS sequence"/>
</dbReference>
<evidence type="ECO:0000256" key="8">
    <source>
        <dbReference type="ARBA" id="ARBA00048968"/>
    </source>
</evidence>
<name>A0A9W6K2J9_9HYPH</name>
<dbReference type="InterPro" id="IPR038371">
    <property type="entry name" value="Cu_polyphenol_OxRdtase_sf"/>
</dbReference>
<evidence type="ECO:0000256" key="5">
    <source>
        <dbReference type="ARBA" id="ARBA00022801"/>
    </source>
</evidence>
<keyword evidence="5" id="KW-0378">Hydrolase</keyword>
<dbReference type="CDD" id="cd16833">
    <property type="entry name" value="YfiH"/>
    <property type="match status" value="1"/>
</dbReference>
<dbReference type="InterPro" id="IPR011324">
    <property type="entry name" value="Cytotoxic_necrot_fac-like_cat"/>
</dbReference>
<dbReference type="RefSeq" id="WP_213363623.1">
    <property type="nucleotide sequence ID" value="NZ_BSFM01000021.1"/>
</dbReference>
<evidence type="ECO:0000256" key="10">
    <source>
        <dbReference type="RuleBase" id="RU361274"/>
    </source>
</evidence>
<comment type="catalytic activity">
    <reaction evidence="9">
        <text>S-methyl-5'-thioadenosine + phosphate = 5-(methylsulfanyl)-alpha-D-ribose 1-phosphate + adenine</text>
        <dbReference type="Rhea" id="RHEA:11852"/>
        <dbReference type="ChEBI" id="CHEBI:16708"/>
        <dbReference type="ChEBI" id="CHEBI:17509"/>
        <dbReference type="ChEBI" id="CHEBI:43474"/>
        <dbReference type="ChEBI" id="CHEBI:58533"/>
        <dbReference type="EC" id="2.4.2.28"/>
    </reaction>
    <physiologicalReaction direction="left-to-right" evidence="9">
        <dbReference type="Rhea" id="RHEA:11853"/>
    </physiologicalReaction>
</comment>
<dbReference type="GO" id="GO:0005507">
    <property type="term" value="F:copper ion binding"/>
    <property type="evidence" value="ECO:0007669"/>
    <property type="project" value="TreeGrafter"/>
</dbReference>
<keyword evidence="3" id="KW-0808">Transferase</keyword>
<dbReference type="Gene3D" id="3.60.140.10">
    <property type="entry name" value="CNF1/YfiH-like putative cysteine hydrolases"/>
    <property type="match status" value="1"/>
</dbReference>
<organism evidence="11 12">
    <name type="scientific">Ancylobacter defluvii</name>
    <dbReference type="NCBI Taxonomy" id="1282440"/>
    <lineage>
        <taxon>Bacteria</taxon>
        <taxon>Pseudomonadati</taxon>
        <taxon>Pseudomonadota</taxon>
        <taxon>Alphaproteobacteria</taxon>
        <taxon>Hyphomicrobiales</taxon>
        <taxon>Xanthobacteraceae</taxon>
        <taxon>Ancylobacter</taxon>
    </lineage>
</organism>
<evidence type="ECO:0000256" key="6">
    <source>
        <dbReference type="ARBA" id="ARBA00022833"/>
    </source>
</evidence>
<keyword evidence="4" id="KW-0479">Metal-binding</keyword>
<dbReference type="GO" id="GO:0017061">
    <property type="term" value="F:S-methyl-5-thioadenosine phosphorylase activity"/>
    <property type="evidence" value="ECO:0007669"/>
    <property type="project" value="UniProtKB-EC"/>
</dbReference>
<reference evidence="11" key="2">
    <citation type="submission" date="2023-01" db="EMBL/GenBank/DDBJ databases">
        <authorList>
            <person name="Sun Q."/>
            <person name="Evtushenko L."/>
        </authorList>
    </citation>
    <scope>NUCLEOTIDE SEQUENCE</scope>
    <source>
        <strain evidence="11">VKM B-2789</strain>
    </source>
</reference>
<evidence type="ECO:0000256" key="7">
    <source>
        <dbReference type="ARBA" id="ARBA00047989"/>
    </source>
</evidence>
<protein>
    <recommendedName>
        <fullName evidence="10">Purine nucleoside phosphorylase</fullName>
    </recommendedName>
</protein>
<comment type="catalytic activity">
    <reaction evidence="1">
        <text>inosine + phosphate = alpha-D-ribose 1-phosphate + hypoxanthine</text>
        <dbReference type="Rhea" id="RHEA:27646"/>
        <dbReference type="ChEBI" id="CHEBI:17368"/>
        <dbReference type="ChEBI" id="CHEBI:17596"/>
        <dbReference type="ChEBI" id="CHEBI:43474"/>
        <dbReference type="ChEBI" id="CHEBI:57720"/>
        <dbReference type="EC" id="2.4.2.1"/>
    </reaction>
    <physiologicalReaction direction="left-to-right" evidence="1">
        <dbReference type="Rhea" id="RHEA:27647"/>
    </physiologicalReaction>
</comment>
<comment type="catalytic activity">
    <reaction evidence="7">
        <text>adenosine + H2O + H(+) = inosine + NH4(+)</text>
        <dbReference type="Rhea" id="RHEA:24408"/>
        <dbReference type="ChEBI" id="CHEBI:15377"/>
        <dbReference type="ChEBI" id="CHEBI:15378"/>
        <dbReference type="ChEBI" id="CHEBI:16335"/>
        <dbReference type="ChEBI" id="CHEBI:17596"/>
        <dbReference type="ChEBI" id="CHEBI:28938"/>
        <dbReference type="EC" id="3.5.4.4"/>
    </reaction>
    <physiologicalReaction direction="left-to-right" evidence="7">
        <dbReference type="Rhea" id="RHEA:24409"/>
    </physiologicalReaction>
</comment>
<proteinExistence type="inferred from homology"/>
<keyword evidence="12" id="KW-1185">Reference proteome</keyword>
<evidence type="ECO:0000256" key="2">
    <source>
        <dbReference type="ARBA" id="ARBA00007353"/>
    </source>
</evidence>
<evidence type="ECO:0000313" key="12">
    <source>
        <dbReference type="Proteomes" id="UP001143330"/>
    </source>
</evidence>
<evidence type="ECO:0000313" key="11">
    <source>
        <dbReference type="EMBL" id="GLK86570.1"/>
    </source>
</evidence>
<gene>
    <name evidence="11" type="ORF">GCM10017653_46400</name>
</gene>
<evidence type="ECO:0000256" key="1">
    <source>
        <dbReference type="ARBA" id="ARBA00000553"/>
    </source>
</evidence>
<reference evidence="11" key="1">
    <citation type="journal article" date="2014" name="Int. J. Syst. Evol. Microbiol.">
        <title>Complete genome sequence of Corynebacterium casei LMG S-19264T (=DSM 44701T), isolated from a smear-ripened cheese.</title>
        <authorList>
            <consortium name="US DOE Joint Genome Institute (JGI-PGF)"/>
            <person name="Walter F."/>
            <person name="Albersmeier A."/>
            <person name="Kalinowski J."/>
            <person name="Ruckert C."/>
        </authorList>
    </citation>
    <scope>NUCLEOTIDE SEQUENCE</scope>
    <source>
        <strain evidence="11">VKM B-2789</strain>
    </source>
</reference>
<dbReference type="SUPFAM" id="SSF64438">
    <property type="entry name" value="CNF1/YfiH-like putative cysteine hydrolases"/>
    <property type="match status" value="1"/>
</dbReference>
<keyword evidence="6" id="KW-0862">Zinc</keyword>
<comment type="caution">
    <text evidence="11">The sequence shown here is derived from an EMBL/GenBank/DDBJ whole genome shotgun (WGS) entry which is preliminary data.</text>
</comment>
<sequence length="254" mass="26564">MKVESPALKALPGIRHAFFTREGGVSEGIYAGLNGGTGSGDAAENVVENRARMAAALGVPPTHLLTAWQIHSPDCLVARVPWDERPKADAVATDTPGVAVGIAIADCGPVLFADAEAGVVGAAHAGWKGAVGGVLDSTLARMEELGAKRARIVAAIGPLIRQPSYEVGPEFVANLTSLDAGNIRFLAPSERAGHAMFDLPGYIAARLTRLGVGTVEDLGLDTYADEARFYSYRRATHRGEPDYGRLIAAITLVP</sequence>
<dbReference type="PANTHER" id="PTHR30616">
    <property type="entry name" value="UNCHARACTERIZED PROTEIN YFIH"/>
    <property type="match status" value="1"/>
</dbReference>
<dbReference type="InterPro" id="IPR003730">
    <property type="entry name" value="Cu_polyphenol_OxRdtase"/>
</dbReference>
<comment type="similarity">
    <text evidence="2 10">Belongs to the purine nucleoside phosphorylase YfiH/LACC1 family.</text>
</comment>
<evidence type="ECO:0000256" key="4">
    <source>
        <dbReference type="ARBA" id="ARBA00022723"/>
    </source>
</evidence>
<dbReference type="Pfam" id="PF02578">
    <property type="entry name" value="Cu-oxidase_4"/>
    <property type="match status" value="1"/>
</dbReference>
<dbReference type="NCBIfam" id="TIGR00726">
    <property type="entry name" value="peptidoglycan editing factor PgeF"/>
    <property type="match status" value="1"/>
</dbReference>
<dbReference type="GO" id="GO:0016787">
    <property type="term" value="F:hydrolase activity"/>
    <property type="evidence" value="ECO:0007669"/>
    <property type="project" value="UniProtKB-KW"/>
</dbReference>
<dbReference type="EMBL" id="BSFM01000021">
    <property type="protein sequence ID" value="GLK86570.1"/>
    <property type="molecule type" value="Genomic_DNA"/>
</dbReference>
<dbReference type="PANTHER" id="PTHR30616:SF2">
    <property type="entry name" value="PURINE NUCLEOSIDE PHOSPHORYLASE LACC1"/>
    <property type="match status" value="1"/>
</dbReference>
<accession>A0A9W6K2J9</accession>
<dbReference type="AlphaFoldDB" id="A0A9W6K2J9"/>
<evidence type="ECO:0000256" key="3">
    <source>
        <dbReference type="ARBA" id="ARBA00022679"/>
    </source>
</evidence>